<dbReference type="Proteomes" id="UP000007494">
    <property type="component" value="Chromosome VIII"/>
</dbReference>
<evidence type="ECO:0000313" key="1">
    <source>
        <dbReference type="EMBL" id="CBZ53609.1"/>
    </source>
</evidence>
<evidence type="ECO:0000313" key="3">
    <source>
        <dbReference type="Proteomes" id="UP000007494"/>
    </source>
</evidence>
<dbReference type="Pfam" id="PF14825">
    <property type="entry name" value="CFAP77"/>
    <property type="match status" value="1"/>
</dbReference>
<sequence>MYLSGPRFEYQVRPGLPKRQHWGSPRELFVPQKPTLSGPGLHLPATSHTQAGPESHARLWANSFPVTQCPDLISQVSFVASHPSVTTHNPLVQRSPVGRAKQACHAPRFPATDHFFGYKALQGKDGNVRAVFQRWMEHHPPATHKDAQNFQQRNKAALQSGATTPKKVSAWRRSNPVLRARPQTSSRPVSTRPVGNDPFFSYGHRNRAQPGVAPLIQNIYGVEHVQELARKYEAQQSIRKAEAKQTWRVKLTKAAYGHSLGRCRRYQEVCSVRPPHEKCSLLQQQTAEPNGRSDGAVSQFKIKKFVKTPPRITTRWKQCPTREISE</sequence>
<proteinExistence type="predicted"/>
<reference evidence="2" key="4">
    <citation type="journal article" date="2015" name="PLoS ONE">
        <title>Comprehensive Evaluation of Toxoplasma gondii VEG and Neospora caninum LIV Genomes with Tachyzoite Stage Transcriptome and Proteome Defines Novel Transcript Features.</title>
        <authorList>
            <person name="Ramaprasad A."/>
            <person name="Mourier T."/>
            <person name="Naeem R."/>
            <person name="Malas T.B."/>
            <person name="Moussa E."/>
            <person name="Panigrahi A."/>
            <person name="Vermont S.J."/>
            <person name="Otto T.D."/>
            <person name="Wastling J."/>
            <person name="Pain A."/>
        </authorList>
    </citation>
    <scope>NUCLEOTIDE SEQUENCE</scope>
    <source>
        <strain evidence="2">Liverpool</strain>
    </source>
</reference>
<dbReference type="EMBL" id="FR823390">
    <property type="protein sequence ID" value="CBZ53609.1"/>
    <property type="molecule type" value="Genomic_DNA"/>
</dbReference>
<dbReference type="eggNOG" id="ENOG502R0BX">
    <property type="taxonomic scope" value="Eukaryota"/>
</dbReference>
<accession>F0VIP8</accession>
<protein>
    <submittedName>
        <fullName evidence="1">Uncharacterized protein</fullName>
    </submittedName>
</protein>
<dbReference type="VEuPathDB" id="ToxoDB:NCLIV_033960"/>
<dbReference type="PANTHER" id="PTHR28617">
    <property type="entry name" value="CILIA- AND FLAGELLA-ASSOCIATED PROTEIN 77"/>
    <property type="match status" value="1"/>
</dbReference>
<dbReference type="PANTHER" id="PTHR28617:SF1">
    <property type="entry name" value="CILIA- AND FLAGELLA-ASSOCIATED PROTEIN 77"/>
    <property type="match status" value="1"/>
</dbReference>
<gene>
    <name evidence="2" type="ORF">BN1204_033960</name>
    <name evidence="1" type="ORF">NCLIV_033960</name>
</gene>
<dbReference type="GeneID" id="13442941"/>
<reference evidence="3" key="3">
    <citation type="journal article" date="2012" name="PLoS Pathog.">
        <title>Comparative genomics of the apicomplexan parasites Toxoplasma gondii and Neospora caninum: Coccidia differing in host range and transmission strategy.</title>
        <authorList>
            <person name="Reid A.J."/>
            <person name="Vermont S.J."/>
            <person name="Cotton J.A."/>
            <person name="Harris D."/>
            <person name="Hill-Cawthorne G.A."/>
            <person name="Konen-Waisman S."/>
            <person name="Latham S.M."/>
            <person name="Mourier T."/>
            <person name="Norton R."/>
            <person name="Quail M.A."/>
            <person name="Sanders M."/>
            <person name="Shanmugam D."/>
            <person name="Sohal A."/>
            <person name="Wasmuth J.D."/>
            <person name="Brunk B."/>
            <person name="Grigg M.E."/>
            <person name="Howard J.C."/>
            <person name="Parkinson J."/>
            <person name="Roos D.S."/>
            <person name="Trees A.J."/>
            <person name="Berriman M."/>
            <person name="Pain A."/>
            <person name="Wastling J.M."/>
        </authorList>
    </citation>
    <scope>NUCLEOTIDE SEQUENCE [LARGE SCALE GENOMIC DNA]</scope>
    <source>
        <strain evidence="3">Liverpool</strain>
    </source>
</reference>
<dbReference type="OrthoDB" id="329456at2759"/>
<name>F0VIP8_NEOCL</name>
<dbReference type="InParanoid" id="F0VIP8"/>
<reference evidence="1" key="2">
    <citation type="submission" date="2011-03" db="EMBL/GenBank/DDBJ databases">
        <title>Comparative genomics and transcriptomics of Neospora caninum and Toxoplasma gondii.</title>
        <authorList>
            <person name="Reid A.J."/>
            <person name="Sohal A."/>
            <person name="Harris D."/>
            <person name="Quail M."/>
            <person name="Sanders M."/>
            <person name="Berriman M."/>
            <person name="Wastling J.M."/>
            <person name="Pain A."/>
        </authorList>
    </citation>
    <scope>NUCLEOTIDE SEQUENCE</scope>
    <source>
        <strain evidence="1">Liverpool</strain>
    </source>
</reference>
<keyword evidence="3" id="KW-1185">Reference proteome</keyword>
<dbReference type="RefSeq" id="XP_003883641.1">
    <property type="nucleotide sequence ID" value="XM_003883592.1"/>
</dbReference>
<dbReference type="EMBL" id="LN714483">
    <property type="protein sequence ID" value="CEL67599.1"/>
    <property type="molecule type" value="Genomic_DNA"/>
</dbReference>
<evidence type="ECO:0000313" key="2">
    <source>
        <dbReference type="EMBL" id="CEL67599.1"/>
    </source>
</evidence>
<organism evidence="1 3">
    <name type="scientific">Neospora caninum (strain Liverpool)</name>
    <dbReference type="NCBI Taxonomy" id="572307"/>
    <lineage>
        <taxon>Eukaryota</taxon>
        <taxon>Sar</taxon>
        <taxon>Alveolata</taxon>
        <taxon>Apicomplexa</taxon>
        <taxon>Conoidasida</taxon>
        <taxon>Coccidia</taxon>
        <taxon>Eucoccidiorida</taxon>
        <taxon>Eimeriorina</taxon>
        <taxon>Sarcocystidae</taxon>
        <taxon>Neospora</taxon>
    </lineage>
</organism>
<dbReference type="AlphaFoldDB" id="F0VIP8"/>
<dbReference type="InterPro" id="IPR029147">
    <property type="entry name" value="CFAP77"/>
</dbReference>
<dbReference type="OMA" id="TQHPACI"/>
<reference evidence="1" key="1">
    <citation type="submission" date="2011-02" db="EMBL/GenBank/DDBJ databases">
        <authorList>
            <person name="Aslett M."/>
        </authorList>
    </citation>
    <scope>NUCLEOTIDE SEQUENCE</scope>
    <source>
        <strain evidence="1">Liverpool</strain>
    </source>
</reference>